<dbReference type="Pfam" id="PF11028">
    <property type="entry name" value="TMEM260-like"/>
    <property type="match status" value="1"/>
</dbReference>
<feature type="transmembrane region" description="Helical" evidence="2">
    <location>
        <begin position="522"/>
        <end position="538"/>
    </location>
</feature>
<feature type="transmembrane region" description="Helical" evidence="2">
    <location>
        <begin position="280"/>
        <end position="299"/>
    </location>
</feature>
<dbReference type="KEGG" id="bhp:BHAMNSH16_05650"/>
<feature type="transmembrane region" description="Helical" evidence="2">
    <location>
        <begin position="574"/>
        <end position="597"/>
    </location>
</feature>
<dbReference type="InterPro" id="IPR021280">
    <property type="entry name" value="TMEM260-like"/>
</dbReference>
<feature type="transmembrane region" description="Helical" evidence="2">
    <location>
        <begin position="92"/>
        <end position="113"/>
    </location>
</feature>
<organism evidence="3 4">
    <name type="scientific">Brachyspira hampsonii</name>
    <dbReference type="NCBI Taxonomy" id="1287055"/>
    <lineage>
        <taxon>Bacteria</taxon>
        <taxon>Pseudomonadati</taxon>
        <taxon>Spirochaetota</taxon>
        <taxon>Spirochaetia</taxon>
        <taxon>Brachyspirales</taxon>
        <taxon>Brachyspiraceae</taxon>
        <taxon>Brachyspira</taxon>
    </lineage>
</organism>
<feature type="transmembrane region" description="Helical" evidence="2">
    <location>
        <begin position="160"/>
        <end position="183"/>
    </location>
</feature>
<evidence type="ECO:0000313" key="4">
    <source>
        <dbReference type="Proteomes" id="UP000264880"/>
    </source>
</evidence>
<dbReference type="AlphaFoldDB" id="A0AAC9TSB6"/>
<protein>
    <recommendedName>
        <fullName evidence="5">DUF2723 domain-containing protein</fullName>
    </recommendedName>
</protein>
<dbReference type="Gene3D" id="1.25.40.10">
    <property type="entry name" value="Tetratricopeptide repeat domain"/>
    <property type="match status" value="1"/>
</dbReference>
<feature type="transmembrane region" description="Helical" evidence="2">
    <location>
        <begin position="256"/>
        <end position="274"/>
    </location>
</feature>
<keyword evidence="2" id="KW-0472">Membrane</keyword>
<evidence type="ECO:0000313" key="3">
    <source>
        <dbReference type="EMBL" id="ASJ21160.1"/>
    </source>
</evidence>
<dbReference type="InterPro" id="IPR011990">
    <property type="entry name" value="TPR-like_helical_dom_sf"/>
</dbReference>
<dbReference type="Proteomes" id="UP000264880">
    <property type="component" value="Chromosome"/>
</dbReference>
<gene>
    <name evidence="3" type="ORF">BHAMNSH16_05650</name>
</gene>
<keyword evidence="4" id="KW-1185">Reference proteome</keyword>
<proteinExistence type="predicted"/>
<feature type="transmembrane region" description="Helical" evidence="2">
    <location>
        <begin position="226"/>
        <end position="244"/>
    </location>
</feature>
<accession>A0AAC9TSB6</accession>
<keyword evidence="2" id="KW-1133">Transmembrane helix</keyword>
<evidence type="ECO:0000256" key="1">
    <source>
        <dbReference type="SAM" id="Coils"/>
    </source>
</evidence>
<feature type="transmembrane region" description="Helical" evidence="2">
    <location>
        <begin position="624"/>
        <end position="644"/>
    </location>
</feature>
<dbReference type="PANTHER" id="PTHR16214:SF3">
    <property type="entry name" value="TRANSMEMBRANE PROTEIN 260"/>
    <property type="match status" value="1"/>
</dbReference>
<dbReference type="InterPro" id="IPR052724">
    <property type="entry name" value="GT117_domain-containing"/>
</dbReference>
<name>A0AAC9TSB6_9SPIR</name>
<feature type="transmembrane region" description="Helical" evidence="2">
    <location>
        <begin position="311"/>
        <end position="332"/>
    </location>
</feature>
<feature type="transmembrane region" description="Helical" evidence="2">
    <location>
        <begin position="439"/>
        <end position="457"/>
    </location>
</feature>
<dbReference type="RefSeq" id="WP_069731895.1">
    <property type="nucleotide sequence ID" value="NZ_CP019914.1"/>
</dbReference>
<evidence type="ECO:0000256" key="2">
    <source>
        <dbReference type="SAM" id="Phobius"/>
    </source>
</evidence>
<keyword evidence="2" id="KW-0812">Transmembrane</keyword>
<feature type="coiled-coil region" evidence="1">
    <location>
        <begin position="21"/>
        <end position="48"/>
    </location>
</feature>
<dbReference type="EMBL" id="CP019914">
    <property type="protein sequence ID" value="ASJ21160.1"/>
    <property type="molecule type" value="Genomic_DNA"/>
</dbReference>
<dbReference type="SUPFAM" id="SSF48452">
    <property type="entry name" value="TPR-like"/>
    <property type="match status" value="1"/>
</dbReference>
<feature type="transmembrane region" description="Helical" evidence="2">
    <location>
        <begin position="395"/>
        <end position="419"/>
    </location>
</feature>
<feature type="transmembrane region" description="Helical" evidence="2">
    <location>
        <begin position="544"/>
        <end position="562"/>
    </location>
</feature>
<sequence>MAKLSHLEKEYIKANYKNKSIDELTKKLEKDRELIEEYINNLQNNQKTSTKNNGKKEKANKENSGNILSKLFSKKDNQEPIFKRYEIKPYHLSKIDAVFAAIAFLFTFFLYLFTLTPSLSAGDNGELTTAAYFLGVGHAPGYPFYTLMSKLFTYIPFGNIAWRTNLFSGTCAAIAMIFFYLIMVKVLGQNRVERGFSPIVQIPALFASIAFAISDNMWAQATMAEVYSLNILQIASMLLILVYWFENVWKHADDEVPYYGNKYLMAFGFLYGVALANHHVTLPFAFAPLLFIAIVLFLVHKDRYINHIETSFISIFVFLVLLFIGGFGYYRFIMNYEAYLYFPPGVASNDSIFSIIFKPFADMNIMSDIFTALANGSYLRPDMIQNLKAPFYPTLYKGMFLVFWPLFLVVVWCLVYRYFLCKIDKFNNDNDFITGISISYYKMLLMLAVGVMIYAYMPIRARALPPLNWGQLNEPSGWENLSYLFSMIHRKQYGTSGNDVAAAFILHPEQVSALINIFKTQLTVLGLLFLIPGLFQIFKKNKFIGIFSVFGLLSFAVSLMAYTNPPPSVRTLSFVEVFFLPATLYMLVIIGFGFQWYMEYFNTNIKNVLKPAKEESADTTLKPYHAISLIAIFAIMIPIFVMNLSRNNNSKDFSNHDYSYNMMNSLTDNAIFATEGGDNQVFGLVYYTMVERRRPDLKIYDQKGNVFERIYGNLMKTDGRWLGDISDAVDKDFIESGRPYYMAWRRDGLYRLGDYYFKAYGLVFKVQPIKYALVDELEFFKVLTVNDYKDIAKEHLKRDYENEKIAADLNALLDEGLISAARKNIYDGNEEITFVKMYELPFPEFKTEEDYWNSYTMQGTAEEISHYDFLTREIFVSSYSLAKIDLYNRRIKTYQKLLGFMGNGDIAKNGITRDEANQKIAEFQDLKKQEEERMLTIGFDMSNVYFAVGNQAIMDGNYERAAIMFEELIKLEKLIYPAYFNLAASYEYLARSKDTPYDKEAEYLNKAKETLSRAERTFHRGKDMGDAAREQNQTYQQIKQFIARIDAQLKTTRQQADNLKAQAMKEDTFESYSSYANYIYQNRQDIEETLWAKLEAKKRARSKEHLIGVNKDISILYANLGDTASSISILNDTLKMPDLTRDERRGLEFDLANIYLNNKMYNEAISTYSKYTNELTQDGAFALYAIGHIYIEQNKIIEALNIYNDFKRIMSPLAASNDVIANLDKDVESRRIQIYQYLGSVGQNQ</sequence>
<evidence type="ECO:0008006" key="5">
    <source>
        <dbReference type="Google" id="ProtNLM"/>
    </source>
</evidence>
<reference evidence="3 4" key="1">
    <citation type="submission" date="2017-02" db="EMBL/GenBank/DDBJ databases">
        <title>Complete genome sequence of Brachyspira hampsonii genomovar I strain NSH-16 (ATCC BAA-2463).</title>
        <authorList>
            <person name="Mirajkar N.S."/>
            <person name="Gebhart C.J."/>
        </authorList>
    </citation>
    <scope>NUCLEOTIDE SEQUENCE [LARGE SCALE GENOMIC DNA]</scope>
    <source>
        <strain evidence="3 4">NSH-16</strain>
    </source>
</reference>
<dbReference type="PANTHER" id="PTHR16214">
    <property type="entry name" value="TRANSMEMBRANE PROTEIN 260"/>
    <property type="match status" value="1"/>
</dbReference>
<feature type="transmembrane region" description="Helical" evidence="2">
    <location>
        <begin position="195"/>
        <end position="214"/>
    </location>
</feature>
<keyword evidence="1" id="KW-0175">Coiled coil</keyword>